<dbReference type="AlphaFoldDB" id="A0A0A9BV72"/>
<accession>A0A0A9BV72</accession>
<organism evidence="1">
    <name type="scientific">Arundo donax</name>
    <name type="common">Giant reed</name>
    <name type="synonym">Donax arundinaceus</name>
    <dbReference type="NCBI Taxonomy" id="35708"/>
    <lineage>
        <taxon>Eukaryota</taxon>
        <taxon>Viridiplantae</taxon>
        <taxon>Streptophyta</taxon>
        <taxon>Embryophyta</taxon>
        <taxon>Tracheophyta</taxon>
        <taxon>Spermatophyta</taxon>
        <taxon>Magnoliopsida</taxon>
        <taxon>Liliopsida</taxon>
        <taxon>Poales</taxon>
        <taxon>Poaceae</taxon>
        <taxon>PACMAD clade</taxon>
        <taxon>Arundinoideae</taxon>
        <taxon>Arundineae</taxon>
        <taxon>Arundo</taxon>
    </lineage>
</organism>
<name>A0A0A9BV72_ARUDO</name>
<proteinExistence type="predicted"/>
<evidence type="ECO:0000313" key="1">
    <source>
        <dbReference type="EMBL" id="JAD65065.1"/>
    </source>
</evidence>
<sequence length="22" mass="2606">MCSLPSHVMQQQLKICCCLQRR</sequence>
<dbReference type="EMBL" id="GBRH01232830">
    <property type="protein sequence ID" value="JAD65065.1"/>
    <property type="molecule type" value="Transcribed_RNA"/>
</dbReference>
<reference evidence="1" key="1">
    <citation type="submission" date="2014-09" db="EMBL/GenBank/DDBJ databases">
        <authorList>
            <person name="Magalhaes I.L.F."/>
            <person name="Oliveira U."/>
            <person name="Santos F.R."/>
            <person name="Vidigal T.H.D.A."/>
            <person name="Brescovit A.D."/>
            <person name="Santos A.J."/>
        </authorList>
    </citation>
    <scope>NUCLEOTIDE SEQUENCE</scope>
    <source>
        <tissue evidence="1">Shoot tissue taken approximately 20 cm above the soil surface</tissue>
    </source>
</reference>
<reference evidence="1" key="2">
    <citation type="journal article" date="2015" name="Data Brief">
        <title>Shoot transcriptome of the giant reed, Arundo donax.</title>
        <authorList>
            <person name="Barrero R.A."/>
            <person name="Guerrero F.D."/>
            <person name="Moolhuijzen P."/>
            <person name="Goolsby J.A."/>
            <person name="Tidwell J."/>
            <person name="Bellgard S.E."/>
            <person name="Bellgard M.I."/>
        </authorList>
    </citation>
    <scope>NUCLEOTIDE SEQUENCE</scope>
    <source>
        <tissue evidence="1">Shoot tissue taken approximately 20 cm above the soil surface</tissue>
    </source>
</reference>
<protein>
    <submittedName>
        <fullName evidence="1">Uncharacterized protein</fullName>
    </submittedName>
</protein>